<dbReference type="RefSeq" id="WP_369147086.1">
    <property type="nucleotide sequence ID" value="NZ_CP163444.1"/>
</dbReference>
<evidence type="ECO:0000313" key="1">
    <source>
        <dbReference type="EMBL" id="XDQ74563.1"/>
    </source>
</evidence>
<sequence>MTGKVFRIRALFKWHGREEVRERLEYDEQRVPRIVSGFKAARAEAVEVEELHYTAEYRSDLSWNVPEVGE</sequence>
<dbReference type="EMBL" id="CP163444">
    <property type="protein sequence ID" value="XDQ74563.1"/>
    <property type="molecule type" value="Genomic_DNA"/>
</dbReference>
<name>A0AB39T4N5_9ACTN</name>
<gene>
    <name evidence="1" type="ORF">AB5J54_30370</name>
</gene>
<accession>A0AB39T4N5</accession>
<organism evidence="1">
    <name type="scientific">Streptomyces sp. R44</name>
    <dbReference type="NCBI Taxonomy" id="3238633"/>
    <lineage>
        <taxon>Bacteria</taxon>
        <taxon>Bacillati</taxon>
        <taxon>Actinomycetota</taxon>
        <taxon>Actinomycetes</taxon>
        <taxon>Kitasatosporales</taxon>
        <taxon>Streptomycetaceae</taxon>
        <taxon>Streptomyces</taxon>
    </lineage>
</organism>
<proteinExistence type="predicted"/>
<dbReference type="AlphaFoldDB" id="A0AB39T4N5"/>
<protein>
    <submittedName>
        <fullName evidence="1">Uncharacterized protein</fullName>
    </submittedName>
</protein>
<reference evidence="1" key="1">
    <citation type="submission" date="2024-07" db="EMBL/GenBank/DDBJ databases">
        <authorList>
            <person name="Yu S.T."/>
        </authorList>
    </citation>
    <scope>NUCLEOTIDE SEQUENCE</scope>
    <source>
        <strain evidence="1">R44</strain>
    </source>
</reference>